<dbReference type="KEGG" id="nik:F5I99_14405"/>
<dbReference type="InterPro" id="IPR056413">
    <property type="entry name" value="TPR_CcmH_CycH"/>
</dbReference>
<proteinExistence type="predicted"/>
<evidence type="ECO:0000313" key="9">
    <source>
        <dbReference type="EMBL" id="QEW07596.1"/>
    </source>
</evidence>
<dbReference type="Pfam" id="PF23914">
    <property type="entry name" value="TPR_CcmH_CycH"/>
    <property type="match status" value="1"/>
</dbReference>
<reference evidence="9 10" key="1">
    <citation type="submission" date="2019-09" db="EMBL/GenBank/DDBJ databases">
        <title>Nitrincola iocasae sp. nov., a bacterium isolated from the sediment collected at a cold seep field in South China Sea.</title>
        <authorList>
            <person name="Zhang H."/>
            <person name="Wang H."/>
            <person name="Li C."/>
        </authorList>
    </citation>
    <scope>NUCLEOTIDE SEQUENCE [LARGE SCALE GENOMIC DNA]</scope>
    <source>
        <strain evidence="9 10">KXZD1103</strain>
    </source>
</reference>
<dbReference type="AlphaFoldDB" id="A0A5J6LH54"/>
<gene>
    <name evidence="9" type="primary">ccmI</name>
    <name evidence="9" type="ORF">F5I99_14405</name>
</gene>
<organism evidence="9 10">
    <name type="scientific">Nitrincola iocasae</name>
    <dbReference type="NCBI Taxonomy" id="2614693"/>
    <lineage>
        <taxon>Bacteria</taxon>
        <taxon>Pseudomonadati</taxon>
        <taxon>Pseudomonadota</taxon>
        <taxon>Gammaproteobacteria</taxon>
        <taxon>Oceanospirillales</taxon>
        <taxon>Oceanospirillaceae</taxon>
        <taxon>Nitrincola</taxon>
    </lineage>
</organism>
<keyword evidence="4 5" id="KW-0802">TPR repeat</keyword>
<evidence type="ECO:0000259" key="7">
    <source>
        <dbReference type="Pfam" id="PF23892"/>
    </source>
</evidence>
<dbReference type="Proteomes" id="UP000325606">
    <property type="component" value="Chromosome"/>
</dbReference>
<dbReference type="EMBL" id="CP044222">
    <property type="protein sequence ID" value="QEW07596.1"/>
    <property type="molecule type" value="Genomic_DNA"/>
</dbReference>
<evidence type="ECO:0000256" key="5">
    <source>
        <dbReference type="PROSITE-ProRule" id="PRU00339"/>
    </source>
</evidence>
<evidence type="ECO:0000256" key="2">
    <source>
        <dbReference type="ARBA" id="ARBA00022737"/>
    </source>
</evidence>
<dbReference type="RefSeq" id="WP_151057180.1">
    <property type="nucleotide sequence ID" value="NZ_CP044222.1"/>
</dbReference>
<keyword evidence="6" id="KW-0472">Membrane</keyword>
<dbReference type="PROSITE" id="PS50005">
    <property type="entry name" value="TPR"/>
    <property type="match status" value="1"/>
</dbReference>
<feature type="domain" description="Cytochrome c-type biogenesis protein H TPR" evidence="8">
    <location>
        <begin position="154"/>
        <end position="270"/>
    </location>
</feature>
<dbReference type="PANTHER" id="PTHR47870:SF4">
    <property type="entry name" value="CYTOCHROME C-TYPE BIOGENESIS PROTEIN CYCH"/>
    <property type="match status" value="1"/>
</dbReference>
<dbReference type="NCBIfam" id="TIGR03142">
    <property type="entry name" value="cytochro_ccmI"/>
    <property type="match status" value="1"/>
</dbReference>
<dbReference type="InterPro" id="IPR051263">
    <property type="entry name" value="C-type_cytochrome_biogenesis"/>
</dbReference>
<dbReference type="InterPro" id="IPR056412">
    <property type="entry name" value="Ig_CycH"/>
</dbReference>
<dbReference type="Gene3D" id="1.25.40.10">
    <property type="entry name" value="Tetratricopeptide repeat domain"/>
    <property type="match status" value="1"/>
</dbReference>
<feature type="domain" description="Cytochrome c-type biogenesis protein H Ig-like" evidence="7">
    <location>
        <begin position="306"/>
        <end position="412"/>
    </location>
</feature>
<feature type="transmembrane region" description="Helical" evidence="6">
    <location>
        <begin position="101"/>
        <end position="122"/>
    </location>
</feature>
<dbReference type="GO" id="GO:0017004">
    <property type="term" value="P:cytochrome complex assembly"/>
    <property type="evidence" value="ECO:0007669"/>
    <property type="project" value="UniProtKB-KW"/>
</dbReference>
<dbReference type="PANTHER" id="PTHR47870">
    <property type="entry name" value="CYTOCHROME C-TYPE BIOGENESIS PROTEIN CCMH"/>
    <property type="match status" value="1"/>
</dbReference>
<comment type="subcellular location">
    <subcellularLocation>
        <location evidence="1">Cell envelope</location>
    </subcellularLocation>
</comment>
<feature type="repeat" description="TPR" evidence="5">
    <location>
        <begin position="166"/>
        <end position="199"/>
    </location>
</feature>
<dbReference type="SUPFAM" id="SSF48452">
    <property type="entry name" value="TPR-like"/>
    <property type="match status" value="1"/>
</dbReference>
<dbReference type="InterPro" id="IPR019734">
    <property type="entry name" value="TPR_rpt"/>
</dbReference>
<keyword evidence="2" id="KW-0677">Repeat</keyword>
<evidence type="ECO:0000256" key="4">
    <source>
        <dbReference type="ARBA" id="ARBA00022803"/>
    </source>
</evidence>
<evidence type="ECO:0000259" key="8">
    <source>
        <dbReference type="Pfam" id="PF23914"/>
    </source>
</evidence>
<keyword evidence="6" id="KW-1133">Transmembrane helix</keyword>
<feature type="transmembrane region" description="Helical" evidence="6">
    <location>
        <begin position="6"/>
        <end position="24"/>
    </location>
</feature>
<evidence type="ECO:0000256" key="1">
    <source>
        <dbReference type="ARBA" id="ARBA00004196"/>
    </source>
</evidence>
<dbReference type="GO" id="GO:0030313">
    <property type="term" value="C:cell envelope"/>
    <property type="evidence" value="ECO:0007669"/>
    <property type="project" value="UniProtKB-SubCell"/>
</dbReference>
<evidence type="ECO:0000256" key="6">
    <source>
        <dbReference type="SAM" id="Phobius"/>
    </source>
</evidence>
<accession>A0A5J6LH54</accession>
<evidence type="ECO:0000313" key="10">
    <source>
        <dbReference type="Proteomes" id="UP000325606"/>
    </source>
</evidence>
<name>A0A5J6LH54_9GAMM</name>
<dbReference type="Pfam" id="PF23892">
    <property type="entry name" value="Ig_CycH"/>
    <property type="match status" value="1"/>
</dbReference>
<dbReference type="InterPro" id="IPR017560">
    <property type="entry name" value="Cyt_c_biogenesis_CcmI"/>
</dbReference>
<evidence type="ECO:0000256" key="3">
    <source>
        <dbReference type="ARBA" id="ARBA00022748"/>
    </source>
</evidence>
<protein>
    <submittedName>
        <fullName evidence="9">C-type cytochrome biogenesis protein CcmI</fullName>
    </submittedName>
</protein>
<keyword evidence="3" id="KW-0201">Cytochrome c-type biogenesis</keyword>
<keyword evidence="6" id="KW-0812">Transmembrane</keyword>
<dbReference type="InterPro" id="IPR011990">
    <property type="entry name" value="TPR-like_helical_dom_sf"/>
</dbReference>
<dbReference type="GO" id="GO:0005886">
    <property type="term" value="C:plasma membrane"/>
    <property type="evidence" value="ECO:0007669"/>
    <property type="project" value="TreeGrafter"/>
</dbReference>
<keyword evidence="10" id="KW-1185">Reference proteome</keyword>
<sequence length="417" mass="45951">MTLLWLGIGVLTLIAVVIVFWPLLKSRRERPAAEETEADRTAQNVAIFRERLAELEKELDAGTLTESAFIELKTELEKNLLIDADEKRPVTPAMRVGQSQLVTITLIALLVPTFSFGLYAYLGRADDVASKMAMDVWQQAPGQDDISIEEAIAQLEDELEQRPENAEGWYLLATTRMNMNQYAVAVDAFRKSLTHLPESAPEFPMVMGQLAQAMFFANQGEMNEEVMAQVDATLRLDANELTALGLLGIAAFEAQDYQTAIMHWQKALRAADGQAAQSLQTGIARAKAQLEAQGVVIEEVAEGPGVRLQLDLDDALMTEVRGDQLIFVYARAPGERMPITVERLQVSQLPADVFLSAANSMVEGRNLADFENVDIVARISVSGRAEQQPGDFKGELSNVKVTDGDESVRLTISERVE</sequence>
<dbReference type="SMART" id="SM00028">
    <property type="entry name" value="TPR"/>
    <property type="match status" value="2"/>
</dbReference>